<feature type="compositionally biased region" description="Basic and acidic residues" evidence="1">
    <location>
        <begin position="63"/>
        <end position="72"/>
    </location>
</feature>
<name>A0ABR4DRG7_9PEZI</name>
<organism evidence="2 3">
    <name type="scientific">Diaporthe vaccinii</name>
    <dbReference type="NCBI Taxonomy" id="105482"/>
    <lineage>
        <taxon>Eukaryota</taxon>
        <taxon>Fungi</taxon>
        <taxon>Dikarya</taxon>
        <taxon>Ascomycota</taxon>
        <taxon>Pezizomycotina</taxon>
        <taxon>Sordariomycetes</taxon>
        <taxon>Sordariomycetidae</taxon>
        <taxon>Diaporthales</taxon>
        <taxon>Diaporthaceae</taxon>
        <taxon>Diaporthe</taxon>
        <taxon>Diaporthe eres species complex</taxon>
    </lineage>
</organism>
<feature type="region of interest" description="Disordered" evidence="1">
    <location>
        <begin position="37"/>
        <end position="72"/>
    </location>
</feature>
<proteinExistence type="predicted"/>
<comment type="caution">
    <text evidence="2">The sequence shown here is derived from an EMBL/GenBank/DDBJ whole genome shotgun (WGS) entry which is preliminary data.</text>
</comment>
<sequence>MGSSGEYRSAWPRAERWCDPITPGSSNEAALQQESITAKHANNGGARGVRKPTSRGSSIETSWHGERVQSGRRCDAQLHPVRIDDPLAMKSPRPIRALKVARGAKFHSRSCPLRPPHQ</sequence>
<evidence type="ECO:0000256" key="1">
    <source>
        <dbReference type="SAM" id="MobiDB-lite"/>
    </source>
</evidence>
<protein>
    <submittedName>
        <fullName evidence="2">Uncharacterized protein</fullName>
    </submittedName>
</protein>
<dbReference type="EMBL" id="JBAWTH010000207">
    <property type="protein sequence ID" value="KAL2272950.1"/>
    <property type="molecule type" value="Genomic_DNA"/>
</dbReference>
<gene>
    <name evidence="2" type="ORF">FJTKL_05705</name>
</gene>
<accession>A0ABR4DRG7</accession>
<dbReference type="Proteomes" id="UP001600888">
    <property type="component" value="Unassembled WGS sequence"/>
</dbReference>
<evidence type="ECO:0000313" key="3">
    <source>
        <dbReference type="Proteomes" id="UP001600888"/>
    </source>
</evidence>
<keyword evidence="3" id="KW-1185">Reference proteome</keyword>
<evidence type="ECO:0000313" key="2">
    <source>
        <dbReference type="EMBL" id="KAL2272950.1"/>
    </source>
</evidence>
<reference evidence="2 3" key="1">
    <citation type="submission" date="2024-03" db="EMBL/GenBank/DDBJ databases">
        <title>A high-quality draft genome sequence of Diaporthe vaccinii, a causative agent of upright dieback and viscid rot disease in cranberry plants.</title>
        <authorList>
            <person name="Sarrasin M."/>
            <person name="Lang B.F."/>
            <person name="Burger G."/>
        </authorList>
    </citation>
    <scope>NUCLEOTIDE SEQUENCE [LARGE SCALE GENOMIC DNA]</scope>
    <source>
        <strain evidence="2 3">IS7</strain>
    </source>
</reference>